<evidence type="ECO:0000259" key="3">
    <source>
        <dbReference type="PROSITE" id="PS50828"/>
    </source>
</evidence>
<keyword evidence="6" id="KW-1185">Reference proteome</keyword>
<dbReference type="PANTHER" id="PTHR47417:SF1">
    <property type="entry name" value="SMR DOMAIN-CONTAINING PROTEIN YPL199C"/>
    <property type="match status" value="1"/>
</dbReference>
<dbReference type="Gene3D" id="3.30.1370.10">
    <property type="entry name" value="K Homology domain, type 1"/>
    <property type="match status" value="1"/>
</dbReference>
<dbReference type="InterPro" id="IPR036612">
    <property type="entry name" value="KH_dom_type_1_sf"/>
</dbReference>
<dbReference type="OrthoDB" id="3231855at2759"/>
<dbReference type="Proteomes" id="UP000789595">
    <property type="component" value="Unassembled WGS sequence"/>
</dbReference>
<evidence type="ECO:0000256" key="1">
    <source>
        <dbReference type="PROSITE-ProRule" id="PRU00117"/>
    </source>
</evidence>
<dbReference type="CDD" id="cd00105">
    <property type="entry name" value="KH-I"/>
    <property type="match status" value="1"/>
</dbReference>
<dbReference type="InterPro" id="IPR053020">
    <property type="entry name" value="Smr_domain_protein"/>
</dbReference>
<gene>
    <name evidence="4" type="ORF">PCAL00307_LOCUS6362</name>
    <name evidence="5" type="ORF">PECAL_3P04360</name>
</gene>
<dbReference type="PANTHER" id="PTHR47417">
    <property type="entry name" value="SMR DOMAIN-CONTAINING PROTEIN YPL199C"/>
    <property type="match status" value="1"/>
</dbReference>
<reference evidence="4" key="1">
    <citation type="submission" date="2021-01" db="EMBL/GenBank/DDBJ databases">
        <authorList>
            <person name="Corre E."/>
            <person name="Pelletier E."/>
            <person name="Niang G."/>
            <person name="Scheremetjew M."/>
            <person name="Finn R."/>
            <person name="Kale V."/>
            <person name="Holt S."/>
            <person name="Cochrane G."/>
            <person name="Meng A."/>
            <person name="Brown T."/>
            <person name="Cohen L."/>
        </authorList>
    </citation>
    <scope>NUCLEOTIDE SEQUENCE</scope>
    <source>
        <strain evidence="4">CCMP1756</strain>
    </source>
</reference>
<dbReference type="SUPFAM" id="SSF54791">
    <property type="entry name" value="Eukaryotic type KH-domain (KH-domain type I)"/>
    <property type="match status" value="1"/>
</dbReference>
<dbReference type="Pfam" id="PF08590">
    <property type="entry name" value="DUF1771"/>
    <property type="match status" value="1"/>
</dbReference>
<name>A0A7S3ZR63_9STRA</name>
<dbReference type="InterPro" id="IPR002625">
    <property type="entry name" value="Smr_dom"/>
</dbReference>
<feature type="region of interest" description="Disordered" evidence="2">
    <location>
        <begin position="1"/>
        <end position="28"/>
    </location>
</feature>
<evidence type="ECO:0000313" key="4">
    <source>
        <dbReference type="EMBL" id="CAE0690926.1"/>
    </source>
</evidence>
<dbReference type="Pfam" id="PF00013">
    <property type="entry name" value="KH_1"/>
    <property type="match status" value="1"/>
</dbReference>
<dbReference type="SMART" id="SM01162">
    <property type="entry name" value="DUF1771"/>
    <property type="match status" value="1"/>
</dbReference>
<proteinExistence type="predicted"/>
<dbReference type="PROSITE" id="PS50828">
    <property type="entry name" value="SMR"/>
    <property type="match status" value="1"/>
</dbReference>
<dbReference type="PROSITE" id="PS50084">
    <property type="entry name" value="KH_TYPE_1"/>
    <property type="match status" value="1"/>
</dbReference>
<dbReference type="SMART" id="SM00463">
    <property type="entry name" value="SMR"/>
    <property type="match status" value="1"/>
</dbReference>
<dbReference type="AlphaFoldDB" id="A0A7S3ZR63"/>
<dbReference type="EMBL" id="CAKKNE010000003">
    <property type="protein sequence ID" value="CAH0370540.1"/>
    <property type="molecule type" value="Genomic_DNA"/>
</dbReference>
<dbReference type="SMART" id="SM00322">
    <property type="entry name" value="KH"/>
    <property type="match status" value="1"/>
</dbReference>
<keyword evidence="1" id="KW-0694">RNA-binding</keyword>
<dbReference type="GO" id="GO:0003723">
    <property type="term" value="F:RNA binding"/>
    <property type="evidence" value="ECO:0007669"/>
    <property type="project" value="UniProtKB-UniRule"/>
</dbReference>
<dbReference type="InterPro" id="IPR004087">
    <property type="entry name" value="KH_dom"/>
</dbReference>
<dbReference type="InterPro" id="IPR004088">
    <property type="entry name" value="KH_dom_type_1"/>
</dbReference>
<protein>
    <recommendedName>
        <fullName evidence="3">Smr domain-containing protein</fullName>
    </recommendedName>
</protein>
<dbReference type="Gene3D" id="3.30.1370.110">
    <property type="match status" value="1"/>
</dbReference>
<organism evidence="4">
    <name type="scientific">Pelagomonas calceolata</name>
    <dbReference type="NCBI Taxonomy" id="35677"/>
    <lineage>
        <taxon>Eukaryota</taxon>
        <taxon>Sar</taxon>
        <taxon>Stramenopiles</taxon>
        <taxon>Ochrophyta</taxon>
        <taxon>Pelagophyceae</taxon>
        <taxon>Pelagomonadales</taxon>
        <taxon>Pelagomonadaceae</taxon>
        <taxon>Pelagomonas</taxon>
    </lineage>
</organism>
<feature type="compositionally biased region" description="Basic and acidic residues" evidence="2">
    <location>
        <begin position="11"/>
        <end position="28"/>
    </location>
</feature>
<evidence type="ECO:0000256" key="2">
    <source>
        <dbReference type="SAM" id="MobiDB-lite"/>
    </source>
</evidence>
<reference evidence="5" key="2">
    <citation type="submission" date="2021-11" db="EMBL/GenBank/DDBJ databases">
        <authorList>
            <consortium name="Genoscope - CEA"/>
            <person name="William W."/>
        </authorList>
    </citation>
    <scope>NUCLEOTIDE SEQUENCE</scope>
</reference>
<dbReference type="EMBL" id="HBIW01007540">
    <property type="protein sequence ID" value="CAE0690926.1"/>
    <property type="molecule type" value="Transcribed_RNA"/>
</dbReference>
<sequence>MGICQSFFSGGEKHEHPGEHPGHEVDDHHAGEHLDQVEIVGLLGHGGATIKKIERDSGARIQIDRKRGSVSYEGTETQVNNAKALVAAAALKAHEAPDYCGEDGGKKRAKALRVQKRSREAKRQAHDLWEKGDKAGAKTMSERGKELDAQAKKLHDQAAHAIYLHRNGGRPDNYIDLHGLFVEEALRFLKERLKTFAPGEKLEVVTGAGHHSEDHQAKIKPAVIEYLGKKKLRWEELNAGDLLVYT</sequence>
<evidence type="ECO:0000313" key="6">
    <source>
        <dbReference type="Proteomes" id="UP000789595"/>
    </source>
</evidence>
<evidence type="ECO:0000313" key="5">
    <source>
        <dbReference type="EMBL" id="CAH0370540.1"/>
    </source>
</evidence>
<dbReference type="InterPro" id="IPR036063">
    <property type="entry name" value="Smr_dom_sf"/>
</dbReference>
<accession>A0A7S3ZR63</accession>
<dbReference type="SUPFAM" id="SSF160443">
    <property type="entry name" value="SMR domain-like"/>
    <property type="match status" value="1"/>
</dbReference>
<feature type="domain" description="Smr" evidence="3">
    <location>
        <begin position="175"/>
        <end position="246"/>
    </location>
</feature>
<dbReference type="InterPro" id="IPR013899">
    <property type="entry name" value="DUF1771"/>
</dbReference>